<dbReference type="Pfam" id="PF14517">
    <property type="entry name" value="Tachylectin"/>
    <property type="match status" value="1"/>
</dbReference>
<dbReference type="PANTHER" id="PTHR44103:SF1">
    <property type="entry name" value="PROPROTEIN CONVERTASE P"/>
    <property type="match status" value="1"/>
</dbReference>
<dbReference type="PANTHER" id="PTHR44103">
    <property type="entry name" value="PROPROTEIN CONVERTASE P"/>
    <property type="match status" value="1"/>
</dbReference>
<evidence type="ECO:0000313" key="2">
    <source>
        <dbReference type="EMBL" id="NGM13375.1"/>
    </source>
</evidence>
<feature type="domain" description="Tachylectin 2" evidence="1">
    <location>
        <begin position="78"/>
        <end position="331"/>
    </location>
</feature>
<dbReference type="SUPFAM" id="SSF69318">
    <property type="entry name" value="Integrin alpha N-terminal domain"/>
    <property type="match status" value="1"/>
</dbReference>
<dbReference type="InterPro" id="IPR028994">
    <property type="entry name" value="Integrin_alpha_N"/>
</dbReference>
<keyword evidence="3" id="KW-1185">Reference proteome</keyword>
<gene>
    <name evidence="2" type="ORF">ENC19_12225</name>
</gene>
<comment type="caution">
    <text evidence="2">The sequence shown here is derived from an EMBL/GenBank/DDBJ whole genome shotgun (WGS) entry which is preliminary data.</text>
</comment>
<proteinExistence type="predicted"/>
<reference evidence="2 3" key="1">
    <citation type="submission" date="2020-02" db="EMBL/GenBank/DDBJ databases">
        <title>Draft Genome Sequence of Verrucosispora sp. Strain CWR15, Isolated from Gulf of Mexico Sponge.</title>
        <authorList>
            <person name="Kennedy S.J."/>
            <person name="Cella E."/>
            <person name="Azarian T."/>
            <person name="Baker B.J."/>
            <person name="Shaw L.N."/>
        </authorList>
    </citation>
    <scope>NUCLEOTIDE SEQUENCE [LARGE SCALE GENOMIC DNA]</scope>
    <source>
        <strain evidence="2 3">CWR15</strain>
    </source>
</reference>
<organism evidence="2 3">
    <name type="scientific">Verrucosispora sioxanthis</name>
    <dbReference type="NCBI Taxonomy" id="2499994"/>
    <lineage>
        <taxon>Bacteria</taxon>
        <taxon>Bacillati</taxon>
        <taxon>Actinomycetota</taxon>
        <taxon>Actinomycetes</taxon>
        <taxon>Micromonosporales</taxon>
        <taxon>Micromonosporaceae</taxon>
        <taxon>Micromonospora</taxon>
    </lineage>
</organism>
<accession>A0A6M1KW64</accession>
<name>A0A6M1KW64_9ACTN</name>
<dbReference type="Proteomes" id="UP000478148">
    <property type="component" value="Unassembled WGS sequence"/>
</dbReference>
<evidence type="ECO:0000313" key="3">
    <source>
        <dbReference type="Proteomes" id="UP000478148"/>
    </source>
</evidence>
<dbReference type="AlphaFoldDB" id="A0A6M1KW64"/>
<dbReference type="EMBL" id="SAIY01000003">
    <property type="protein sequence ID" value="NGM13375.1"/>
    <property type="molecule type" value="Genomic_DNA"/>
</dbReference>
<evidence type="ECO:0000259" key="1">
    <source>
        <dbReference type="Pfam" id="PF14517"/>
    </source>
</evidence>
<sequence>MDHVGIVTSLSGTTLRTIEGNTSDRVARHTYYNYKNNSQIEGFTTAVGVTQETPPVEPEPWVADVTGDGFHDLVGRTTDGTLMLYSNNFVRDDGDPYSTSASREIGSGWGNFNTVVHADVTGDGFADLVARKPDGTLWLYSNNFVRDDGDPYSTSASRQIGSGWNNFNTIIGADVTGDGFADLVARKPDGTLWLYSNNFVRDDGDPYSTSASRQIGSGWNNFNTIIGADVTGDGFADLVARKPDGTLWLYSNNFVRDDGDPYSTSASRQIGSGWNNFNTIIGADVTGDGFADLVARTTTGTLLLYSNNFVRDDGVPYSQYRQIGSGWNNFNILI</sequence>
<dbReference type="InterPro" id="IPR023294">
    <property type="entry name" value="Tachylectin2"/>
</dbReference>
<dbReference type="Gene3D" id="2.115.10.10">
    <property type="entry name" value="Tachylectin 2"/>
    <property type="match status" value="1"/>
</dbReference>
<dbReference type="Gene3D" id="2.20.25.650">
    <property type="entry name" value="Tachylectin-2-like"/>
    <property type="match status" value="1"/>
</dbReference>
<protein>
    <recommendedName>
        <fullName evidence="1">Tachylectin 2 domain-containing protein</fullName>
    </recommendedName>
</protein>